<sequence>MMNRPPTAVVPVEKKADCFEDHFKLLFLFSPYNKRAGGNSCFKTATPFRQAAKSIYLIPPIYGNHDTGTASLDYSAACPPSDIFRRWDANGQIITAQSAKLTSEHPEFYIQTK</sequence>
<protein>
    <submittedName>
        <fullName evidence="1">Uncharacterized protein</fullName>
    </submittedName>
</protein>
<dbReference type="EMBL" id="JPOS01000092">
    <property type="protein sequence ID" value="KGE85209.1"/>
    <property type="molecule type" value="Genomic_DNA"/>
</dbReference>
<organism evidence="1 2">
    <name type="scientific">Phaeodactylibacter xiamenensis</name>
    <dbReference type="NCBI Taxonomy" id="1524460"/>
    <lineage>
        <taxon>Bacteria</taxon>
        <taxon>Pseudomonadati</taxon>
        <taxon>Bacteroidota</taxon>
        <taxon>Saprospiria</taxon>
        <taxon>Saprospirales</taxon>
        <taxon>Haliscomenobacteraceae</taxon>
        <taxon>Phaeodactylibacter</taxon>
    </lineage>
</organism>
<dbReference type="AlphaFoldDB" id="A0A098RYF9"/>
<comment type="caution">
    <text evidence="1">The sequence shown here is derived from an EMBL/GenBank/DDBJ whole genome shotgun (WGS) entry which is preliminary data.</text>
</comment>
<reference evidence="1 2" key="1">
    <citation type="journal article" date="2014" name="Int. J. Syst. Evol. Microbiol.">
        <title>Phaeodactylibacter xiamenensis gen. nov., sp. nov., a member of the family Saprospiraceae isolated from the marine alga Phaeodactylum tricornutum.</title>
        <authorList>
            <person name="Chen Z.Jr."/>
            <person name="Lei X."/>
            <person name="Lai Q."/>
            <person name="Li Y."/>
            <person name="Zhang B."/>
            <person name="Zhang J."/>
            <person name="Zhang H."/>
            <person name="Yang L."/>
            <person name="Zheng W."/>
            <person name="Tian Y."/>
            <person name="Yu Z."/>
            <person name="Xu H.Jr."/>
            <person name="Zheng T."/>
        </authorList>
    </citation>
    <scope>NUCLEOTIDE SEQUENCE [LARGE SCALE GENOMIC DNA]</scope>
    <source>
        <strain evidence="1 2">KD52</strain>
    </source>
</reference>
<name>A0A098RYF9_9BACT</name>
<gene>
    <name evidence="1" type="ORF">IX84_29510</name>
</gene>
<evidence type="ECO:0000313" key="1">
    <source>
        <dbReference type="EMBL" id="KGE85209.1"/>
    </source>
</evidence>
<dbReference type="RefSeq" id="WP_044229270.1">
    <property type="nucleotide sequence ID" value="NZ_CAKZLC010000316.1"/>
</dbReference>
<evidence type="ECO:0000313" key="2">
    <source>
        <dbReference type="Proteomes" id="UP000029736"/>
    </source>
</evidence>
<keyword evidence="2" id="KW-1185">Reference proteome</keyword>
<dbReference type="Proteomes" id="UP000029736">
    <property type="component" value="Unassembled WGS sequence"/>
</dbReference>
<proteinExistence type="predicted"/>
<accession>A0A098RYF9</accession>
<dbReference type="STRING" id="1524460.IX84_29510"/>